<dbReference type="PANTHER" id="PTHR38690">
    <property type="entry name" value="PROTEASE-RELATED"/>
    <property type="match status" value="1"/>
</dbReference>
<sequence length="1295" mass="141374">MTKLSTVTTWLVKKLWLTLAALLVLFAVLLSVMRYALPHIEHKKYLLEDYVNQRYGVDLSINSVHAVWQSNGPSVVLNKVELAKSASSPVALEIDEVYVELDFWSSLAQQVVSSRRFELVGLKLDIDAERLEGASDSDYPVVDALQHLFLEQLQQFSLHQGEVTLTRNGKPQTFDLEALSWINQGNRHQGRGSIQVRDVSSNSASFLLDLYGDKDNLEGLFYAKAEDLDISPWVSEWLKIQRPLSQSRANFEVWSEVKNSALSRVHVNFERSLLEWSGETGNAVYTGVRGGSIQALPVNDDWNLRVDQLILDSNRQTLVTDLVGKLSPDGELLLNTVKPVAINPFSMLLPLFSSDTSVAQVDAMQPEGQLATLQLQWTPAGPAVAAKLLDVSWSQAELIPGLSSLDVDVYWSHNQGSIRLASHNSTLETDNLLSDNLSVDKLSADIYVYAAGEGDERAWWVETPNLSLETNKLSLHQQARYDVQSGALQSITQVNPLALNEVGNLLPEPLMGEKTTAYLRDAFVGEGNIEHARILWDGQASDFPFTDNSGIFQAIVGISDADFQFSPDWPGLTALDLSLKFENDGLVIASCSGKLQQVDVTNMRAEIPTLSASSTLTIDATGTGSAEDVTALMVNSMLRDSLGSLLTDSLQVTGDLTTSLSLAIPFNGDKPIARGTATLNDNNIYVVPTQMAFTQASGDIHFNNDKVEFSGLQAKLLEQPVTLEMDGYGEDDRYMVALGLQGKWSVAPLSNRFNPALGNYLGGESDWQAQVSLQIPKDGFSYTATVTAPLTGIGSALPAPFNKQAGQPMMLSVSSEGNQHTSTIAASLGEQVRFDGILPHQEFQFSRAHLALGNSDFVGLGVGFSISAVLDKIDVGSWYKTIEMLIGGSSEGEGGLFGVPERIFANTGELTFAGQTLNDVAVTAKQVNNNWLLDVNAEQARATINLYDQWLQRGIEIEADYLSLAQWESNEDATAQSWNADTLPPVYFHCQQCSLLGRDLGEVTLDVTRAPDGMIVRQAKAEGRHGTLLASGKWLFNNHVNQTHMTGTLRSDDVGAMLSEYGIDSGIKDSEADIDFDLHWPQSPMDFTLASVTGDIHWGLTDGYLTEISDQGSRIFTLFSLNSLVRKLSLDFRDVFAKGFFYDEMGGSLTITDGKAFTDDTEIDGGAGEIEIQGYTDLVAKKLNYNVSFAPNVTGNLPFLVYFLATPQTALAALAIDQVLTSAKVISNVNYHVTGTISEPVINEIGRDSKDIELPAKATPPAQEQGAPLNEDDLQRFNMEVRDGRAGSDTNDIDA</sequence>
<dbReference type="RefSeq" id="WP_262993537.1">
    <property type="nucleotide sequence ID" value="NZ_JAOTJC010000007.1"/>
</dbReference>
<dbReference type="InterPro" id="IPR025263">
    <property type="entry name" value="YhdP_central"/>
</dbReference>
<evidence type="ECO:0000259" key="2">
    <source>
        <dbReference type="Pfam" id="PF13116"/>
    </source>
</evidence>
<reference evidence="4" key="1">
    <citation type="submission" date="2023-07" db="EMBL/GenBank/DDBJ databases">
        <title>Study on multiphase classification of strain Alteromonas salexigens isolated from the Yellow Sea.</title>
        <authorList>
            <person name="Sun L."/>
        </authorList>
    </citation>
    <scope>NUCLEOTIDE SEQUENCE [LARGE SCALE GENOMIC DNA]</scope>
    <source>
        <strain evidence="4">ASW11-19</strain>
    </source>
</reference>
<dbReference type="Proteomes" id="UP001209257">
    <property type="component" value="Unassembled WGS sequence"/>
</dbReference>
<name>A0ABT2VMY7_9ALTE</name>
<dbReference type="PANTHER" id="PTHR38690:SF1">
    <property type="entry name" value="PROTEASE"/>
    <property type="match status" value="1"/>
</dbReference>
<evidence type="ECO:0000313" key="4">
    <source>
        <dbReference type="Proteomes" id="UP001209257"/>
    </source>
</evidence>
<protein>
    <submittedName>
        <fullName evidence="3">YhdP family protein</fullName>
    </submittedName>
</protein>
<proteinExistence type="predicted"/>
<dbReference type="NCBIfam" id="TIGR02099">
    <property type="entry name" value="YhdP family protein"/>
    <property type="match status" value="1"/>
</dbReference>
<evidence type="ECO:0000256" key="1">
    <source>
        <dbReference type="SAM" id="MobiDB-lite"/>
    </source>
</evidence>
<comment type="caution">
    <text evidence="3">The sequence shown here is derived from an EMBL/GenBank/DDBJ whole genome shotgun (WGS) entry which is preliminary data.</text>
</comment>
<feature type="domain" description="YhdP central" evidence="2">
    <location>
        <begin position="10"/>
        <end position="1242"/>
    </location>
</feature>
<dbReference type="Pfam" id="PF13116">
    <property type="entry name" value="YhdP"/>
    <property type="match status" value="1"/>
</dbReference>
<dbReference type="EMBL" id="JAOTJC010000007">
    <property type="protein sequence ID" value="MCU7554680.1"/>
    <property type="molecule type" value="Genomic_DNA"/>
</dbReference>
<organism evidence="3 4">
    <name type="scientific">Alteromonas salexigens</name>
    <dbReference type="NCBI Taxonomy" id="2982530"/>
    <lineage>
        <taxon>Bacteria</taxon>
        <taxon>Pseudomonadati</taxon>
        <taxon>Pseudomonadota</taxon>
        <taxon>Gammaproteobacteria</taxon>
        <taxon>Alteromonadales</taxon>
        <taxon>Alteromonadaceae</taxon>
        <taxon>Alteromonas/Salinimonas group</taxon>
        <taxon>Alteromonas</taxon>
    </lineage>
</organism>
<gene>
    <name evidence="3" type="ORF">OCL06_08720</name>
</gene>
<keyword evidence="4" id="KW-1185">Reference proteome</keyword>
<feature type="compositionally biased region" description="Basic and acidic residues" evidence="1">
    <location>
        <begin position="1273"/>
        <end position="1286"/>
    </location>
</feature>
<feature type="region of interest" description="Disordered" evidence="1">
    <location>
        <begin position="1252"/>
        <end position="1295"/>
    </location>
</feature>
<evidence type="ECO:0000313" key="3">
    <source>
        <dbReference type="EMBL" id="MCU7554680.1"/>
    </source>
</evidence>
<dbReference type="InterPro" id="IPR011836">
    <property type="entry name" value="YhdP"/>
</dbReference>
<accession>A0ABT2VMY7</accession>